<evidence type="ECO:0000313" key="4">
    <source>
        <dbReference type="Proteomes" id="UP000009027"/>
    </source>
</evidence>
<dbReference type="AlphaFoldDB" id="F9WSY6"/>
<evidence type="ECO:0008006" key="5">
    <source>
        <dbReference type="Google" id="ProtNLM"/>
    </source>
</evidence>
<dbReference type="Proteomes" id="UP000009027">
    <property type="component" value="Unassembled WGS sequence"/>
</dbReference>
<accession>F9WSY6</accession>
<sequence length="433" mass="45985">MMGLGTAACFWGRLWLLLALCVARCGANQEKAVKLAKAQAACGVSSALKGSAAWAERLTATLVERSIELRAQQETALARVKAVYATCESRDCTDRAAEARKGAEKAAEFCADVEREARRLREHSRKLTAKNRHMAGKIDGMIETLATQNRGAKEQKGVACITSGGSDGEPASQIKSTLAGYRDKELNACFTDNASEMNATTFEATVERHKDALTLFDGSSDTSAVVATTESEETHCAFFTGGAGAKAVLYSTGSADTDVAATWGGMWQIAKTNNDKNVKLQAKGKNNSELGKWKDHEDIAETLKTLKELAAAISSRNGTNATENCLHQLAQGTKTLEDVALREACSAFAFDAWLEQWTTREQSTQKSGAANKAAELPAPRAVESDNDATPGARTKHAGSFGEATRTQGRAAEKASDAAPLLLATTVGLVRATA</sequence>
<evidence type="ECO:0000256" key="2">
    <source>
        <dbReference type="SAM" id="SignalP"/>
    </source>
</evidence>
<dbReference type="EMBL" id="CAEX01006103">
    <property type="protein sequence ID" value="CCD20675.1"/>
    <property type="molecule type" value="Genomic_DNA"/>
</dbReference>
<feature type="signal peptide" evidence="2">
    <location>
        <begin position="1"/>
        <end position="27"/>
    </location>
</feature>
<gene>
    <name evidence="3" type="ORF">TvY486_0003020</name>
</gene>
<evidence type="ECO:0000256" key="1">
    <source>
        <dbReference type="SAM" id="MobiDB-lite"/>
    </source>
</evidence>
<name>F9WSY6_TRYVY</name>
<keyword evidence="4" id="KW-1185">Reference proteome</keyword>
<reference evidence="3 4" key="1">
    <citation type="journal article" date="2012" name="Proc. Natl. Acad. Sci. U.S.A.">
        <title>Antigenic diversity is generated by distinct evolutionary mechanisms in African trypanosome species.</title>
        <authorList>
            <person name="Jackson A.P."/>
            <person name="Berry A."/>
            <person name="Aslett M."/>
            <person name="Allison H.C."/>
            <person name="Burton P."/>
            <person name="Vavrova-Anderson J."/>
            <person name="Brown R."/>
            <person name="Browne H."/>
            <person name="Corton N."/>
            <person name="Hauser H."/>
            <person name="Gamble J."/>
            <person name="Gilderthorp R."/>
            <person name="Marcello L."/>
            <person name="McQuillan J."/>
            <person name="Otto T.D."/>
            <person name="Quail M.A."/>
            <person name="Sanders M.J."/>
            <person name="van Tonder A."/>
            <person name="Ginger M.L."/>
            <person name="Field M.C."/>
            <person name="Barry J.D."/>
            <person name="Hertz-Fowler C."/>
            <person name="Berriman M."/>
        </authorList>
    </citation>
    <scope>NUCLEOTIDE SEQUENCE</scope>
    <source>
        <strain evidence="3 4">Y486</strain>
    </source>
</reference>
<protein>
    <recommendedName>
        <fullName evidence="5">Trypanosome variant surface glycoprotein B-type N-terminal domain-containing protein</fullName>
    </recommendedName>
</protein>
<feature type="region of interest" description="Disordered" evidence="1">
    <location>
        <begin position="361"/>
        <end position="415"/>
    </location>
</feature>
<organism evidence="3 4">
    <name type="scientific">Trypanosoma vivax (strain Y486)</name>
    <dbReference type="NCBI Taxonomy" id="1055687"/>
    <lineage>
        <taxon>Eukaryota</taxon>
        <taxon>Discoba</taxon>
        <taxon>Euglenozoa</taxon>
        <taxon>Kinetoplastea</taxon>
        <taxon>Metakinetoplastina</taxon>
        <taxon>Trypanosomatida</taxon>
        <taxon>Trypanosomatidae</taxon>
        <taxon>Trypanosoma</taxon>
        <taxon>Duttonella</taxon>
    </lineage>
</organism>
<dbReference type="SUPFAM" id="SSF58087">
    <property type="entry name" value="Variant surface glycoprotein (N-terminal domain)"/>
    <property type="match status" value="1"/>
</dbReference>
<keyword evidence="2" id="KW-0732">Signal</keyword>
<dbReference type="VEuPathDB" id="TriTrypDB:TvY486_0003020"/>
<feature type="chain" id="PRO_5003395321" description="Trypanosome variant surface glycoprotein B-type N-terminal domain-containing protein" evidence="2">
    <location>
        <begin position="28"/>
        <end position="433"/>
    </location>
</feature>
<proteinExistence type="predicted"/>
<evidence type="ECO:0000313" key="3">
    <source>
        <dbReference type="EMBL" id="CCD20675.1"/>
    </source>
</evidence>